<dbReference type="PANTHER" id="PTHR31286:SF180">
    <property type="entry name" value="OS10G0362600 PROTEIN"/>
    <property type="match status" value="1"/>
</dbReference>
<feature type="compositionally biased region" description="Polar residues" evidence="1">
    <location>
        <begin position="128"/>
        <end position="138"/>
    </location>
</feature>
<evidence type="ECO:0000313" key="3">
    <source>
        <dbReference type="Proteomes" id="UP000541444"/>
    </source>
</evidence>
<evidence type="ECO:0000256" key="1">
    <source>
        <dbReference type="SAM" id="MobiDB-lite"/>
    </source>
</evidence>
<dbReference type="AlphaFoldDB" id="A0A7J7KX42"/>
<dbReference type="EMBL" id="JACGCM010002823">
    <property type="protein sequence ID" value="KAF6134949.1"/>
    <property type="molecule type" value="Genomic_DNA"/>
</dbReference>
<evidence type="ECO:0000313" key="2">
    <source>
        <dbReference type="EMBL" id="KAF6134949.1"/>
    </source>
</evidence>
<keyword evidence="3" id="KW-1185">Reference proteome</keyword>
<organism evidence="2 3">
    <name type="scientific">Kingdonia uniflora</name>
    <dbReference type="NCBI Taxonomy" id="39325"/>
    <lineage>
        <taxon>Eukaryota</taxon>
        <taxon>Viridiplantae</taxon>
        <taxon>Streptophyta</taxon>
        <taxon>Embryophyta</taxon>
        <taxon>Tracheophyta</taxon>
        <taxon>Spermatophyta</taxon>
        <taxon>Magnoliopsida</taxon>
        <taxon>Ranunculales</taxon>
        <taxon>Circaeasteraceae</taxon>
        <taxon>Kingdonia</taxon>
    </lineage>
</organism>
<dbReference type="OrthoDB" id="1939300at2759"/>
<proteinExistence type="predicted"/>
<accession>A0A7J7KX42</accession>
<gene>
    <name evidence="2" type="ORF">GIB67_023308</name>
</gene>
<name>A0A7J7KX42_9MAGN</name>
<protein>
    <recommendedName>
        <fullName evidence="4">DUF4283 domain-containing protein</fullName>
    </recommendedName>
</protein>
<evidence type="ECO:0008006" key="4">
    <source>
        <dbReference type="Google" id="ProtNLM"/>
    </source>
</evidence>
<reference evidence="2 3" key="1">
    <citation type="journal article" date="2020" name="IScience">
        <title>Genome Sequencing of the Endangered Kingdonia uniflora (Circaeasteraceae, Ranunculales) Reveals Potential Mechanisms of Evolutionary Specialization.</title>
        <authorList>
            <person name="Sun Y."/>
            <person name="Deng T."/>
            <person name="Zhang A."/>
            <person name="Moore M.J."/>
            <person name="Landis J.B."/>
            <person name="Lin N."/>
            <person name="Zhang H."/>
            <person name="Zhang X."/>
            <person name="Huang J."/>
            <person name="Zhang X."/>
            <person name="Sun H."/>
            <person name="Wang H."/>
        </authorList>
    </citation>
    <scope>NUCLEOTIDE SEQUENCE [LARGE SCALE GENOMIC DNA]</scope>
    <source>
        <strain evidence="2">TB1705</strain>
        <tissue evidence="2">Leaf</tissue>
    </source>
</reference>
<dbReference type="InterPro" id="IPR040256">
    <property type="entry name" value="At4g02000-like"/>
</dbReference>
<sequence>MEPANHSSLPLWVVIKNIHHRMRMTEGLARITSSLGIPLSLDRYTEEHLGTSSFVSIDIKAECDWPGCIPFYYGEEQNETKVVLEYAWIPISCPSCKLFGHTHDTCEANPKNTQKVREIKTNKKKENNQAIKSKTMSQDEMEGWSKPKGKGGPQNAIK</sequence>
<feature type="compositionally biased region" description="Basic and acidic residues" evidence="1">
    <location>
        <begin position="115"/>
        <end position="127"/>
    </location>
</feature>
<feature type="region of interest" description="Disordered" evidence="1">
    <location>
        <begin position="110"/>
        <end position="158"/>
    </location>
</feature>
<comment type="caution">
    <text evidence="2">The sequence shown here is derived from an EMBL/GenBank/DDBJ whole genome shotgun (WGS) entry which is preliminary data.</text>
</comment>
<dbReference type="Proteomes" id="UP000541444">
    <property type="component" value="Unassembled WGS sequence"/>
</dbReference>
<dbReference type="PANTHER" id="PTHR31286">
    <property type="entry name" value="GLYCINE-RICH CELL WALL STRUCTURAL PROTEIN 1.8-LIKE"/>
    <property type="match status" value="1"/>
</dbReference>